<evidence type="ECO:0000313" key="2">
    <source>
        <dbReference type="EMBL" id="TQF73958.1"/>
    </source>
</evidence>
<sequence length="244" mass="27028">MACQYAYARDLGIYQKIETRSVWDPRSQCRFVAARPAAEPALWSEYLAGAQLGYHKYGAEKALEYEATCDGSSTALFFVAISSDGSVIGGLRAQGPYSSAEQAHAIVEWAAHPGAKAVRTMISDRLPFGVVEMKAAWVADHASHRRELLRSLAGIGYCTLEMLDVQFLLATAAEHVLQLWVSSGGEVAEHIPATPYPDERYRTRMMWWDRQRPSGGIGASKFARSRTRTTATDHDEPIRLSRSM</sequence>
<evidence type="ECO:0000313" key="3">
    <source>
        <dbReference type="Proteomes" id="UP000316256"/>
    </source>
</evidence>
<feature type="region of interest" description="Disordered" evidence="1">
    <location>
        <begin position="217"/>
        <end position="244"/>
    </location>
</feature>
<evidence type="ECO:0000256" key="1">
    <source>
        <dbReference type="SAM" id="MobiDB-lite"/>
    </source>
</evidence>
<dbReference type="AlphaFoldDB" id="A0A541BNX9"/>
<dbReference type="Proteomes" id="UP000316256">
    <property type="component" value="Unassembled WGS sequence"/>
</dbReference>
<dbReference type="OrthoDB" id="5175138at2"/>
<proteinExistence type="predicted"/>
<keyword evidence="3" id="KW-1185">Reference proteome</keyword>
<dbReference type="EMBL" id="VIGH01000002">
    <property type="protein sequence ID" value="TQF73958.1"/>
    <property type="molecule type" value="Genomic_DNA"/>
</dbReference>
<organism evidence="2 3">
    <name type="scientific">Rhodococcus spelaei</name>
    <dbReference type="NCBI Taxonomy" id="2546320"/>
    <lineage>
        <taxon>Bacteria</taxon>
        <taxon>Bacillati</taxon>
        <taxon>Actinomycetota</taxon>
        <taxon>Actinomycetes</taxon>
        <taxon>Mycobacteriales</taxon>
        <taxon>Nocardiaceae</taxon>
        <taxon>Rhodococcus</taxon>
    </lineage>
</organism>
<reference evidence="2 3" key="1">
    <citation type="submission" date="2019-06" db="EMBL/GenBank/DDBJ databases">
        <title>Rhodococcus spaelei sp. nov., isolated from a cave.</title>
        <authorList>
            <person name="Lee S.D."/>
        </authorList>
    </citation>
    <scope>NUCLEOTIDE SEQUENCE [LARGE SCALE GENOMIC DNA]</scope>
    <source>
        <strain evidence="2 3">C9-5</strain>
    </source>
</reference>
<accession>A0A541BNX9</accession>
<dbReference type="RefSeq" id="WP_142095626.1">
    <property type="nucleotide sequence ID" value="NZ_VIGH01000002.1"/>
</dbReference>
<feature type="compositionally biased region" description="Basic and acidic residues" evidence="1">
    <location>
        <begin position="231"/>
        <end position="244"/>
    </location>
</feature>
<evidence type="ECO:0008006" key="4">
    <source>
        <dbReference type="Google" id="ProtNLM"/>
    </source>
</evidence>
<protein>
    <recommendedName>
        <fullName evidence="4">N-acetyltransferase domain-containing protein</fullName>
    </recommendedName>
</protein>
<comment type="caution">
    <text evidence="2">The sequence shown here is derived from an EMBL/GenBank/DDBJ whole genome shotgun (WGS) entry which is preliminary data.</text>
</comment>
<gene>
    <name evidence="2" type="ORF">FK531_04600</name>
</gene>
<name>A0A541BNX9_9NOCA</name>